<evidence type="ECO:0000256" key="3">
    <source>
        <dbReference type="SAM" id="Coils"/>
    </source>
</evidence>
<dbReference type="InterPro" id="IPR031101">
    <property type="entry name" value="Ctr9"/>
</dbReference>
<dbReference type="Gene3D" id="1.25.40.10">
    <property type="entry name" value="Tetratricopeptide repeat domain"/>
    <property type="match status" value="4"/>
</dbReference>
<comment type="caution">
    <text evidence="5">The sequence shown here is derived from an EMBL/GenBank/DDBJ whole genome shotgun (WGS) entry which is preliminary data.</text>
</comment>
<dbReference type="Proteomes" id="UP000279259">
    <property type="component" value="Unassembled WGS sequence"/>
</dbReference>
<dbReference type="OrthoDB" id="343875at2759"/>
<evidence type="ECO:0008006" key="7">
    <source>
        <dbReference type="Google" id="ProtNLM"/>
    </source>
</evidence>
<name>A0A427YX09_9TREE</name>
<evidence type="ECO:0000313" key="5">
    <source>
        <dbReference type="EMBL" id="RSH95616.1"/>
    </source>
</evidence>
<feature type="compositionally biased region" description="Basic and acidic residues" evidence="4">
    <location>
        <begin position="966"/>
        <end position="980"/>
    </location>
</feature>
<dbReference type="PANTHER" id="PTHR14027">
    <property type="entry name" value="RNA POLYMERASE-ASSOCIATED PROTEIN CTR9"/>
    <property type="match status" value="1"/>
</dbReference>
<feature type="coiled-coil region" evidence="3">
    <location>
        <begin position="859"/>
        <end position="886"/>
    </location>
</feature>
<dbReference type="SMART" id="SM00028">
    <property type="entry name" value="TPR"/>
    <property type="match status" value="8"/>
</dbReference>
<feature type="compositionally biased region" description="Acidic residues" evidence="4">
    <location>
        <begin position="1127"/>
        <end position="1138"/>
    </location>
</feature>
<keyword evidence="1" id="KW-0677">Repeat</keyword>
<keyword evidence="6" id="KW-1185">Reference proteome</keyword>
<dbReference type="GO" id="GO:0006368">
    <property type="term" value="P:transcription elongation by RNA polymerase II"/>
    <property type="evidence" value="ECO:0007669"/>
    <property type="project" value="TreeGrafter"/>
</dbReference>
<dbReference type="InterPro" id="IPR011990">
    <property type="entry name" value="TPR-like_helical_dom_sf"/>
</dbReference>
<feature type="compositionally biased region" description="Basic and acidic residues" evidence="4">
    <location>
        <begin position="1067"/>
        <end position="1086"/>
    </location>
</feature>
<dbReference type="EMBL" id="RSCD01000001">
    <property type="protein sequence ID" value="RSH95616.1"/>
    <property type="molecule type" value="Genomic_DNA"/>
</dbReference>
<evidence type="ECO:0000256" key="1">
    <source>
        <dbReference type="ARBA" id="ARBA00022737"/>
    </source>
</evidence>
<protein>
    <recommendedName>
        <fullName evidence="7">Protein required for normal CLN1 and CLN2 G1 cyclin expression</fullName>
    </recommendedName>
</protein>
<dbReference type="GO" id="GO:0016593">
    <property type="term" value="C:Cdc73/Paf1 complex"/>
    <property type="evidence" value="ECO:0007669"/>
    <property type="project" value="TreeGrafter"/>
</dbReference>
<organism evidence="5 6">
    <name type="scientific">Saitozyma podzolica</name>
    <dbReference type="NCBI Taxonomy" id="1890683"/>
    <lineage>
        <taxon>Eukaryota</taxon>
        <taxon>Fungi</taxon>
        <taxon>Dikarya</taxon>
        <taxon>Basidiomycota</taxon>
        <taxon>Agaricomycotina</taxon>
        <taxon>Tremellomycetes</taxon>
        <taxon>Tremellales</taxon>
        <taxon>Trimorphomycetaceae</taxon>
        <taxon>Saitozyma</taxon>
    </lineage>
</organism>
<evidence type="ECO:0000256" key="4">
    <source>
        <dbReference type="SAM" id="MobiDB-lite"/>
    </source>
</evidence>
<feature type="region of interest" description="Disordered" evidence="4">
    <location>
        <begin position="966"/>
        <end position="1174"/>
    </location>
</feature>
<dbReference type="Pfam" id="PF13181">
    <property type="entry name" value="TPR_8"/>
    <property type="match status" value="1"/>
</dbReference>
<gene>
    <name evidence="5" type="ORF">EHS25_000708</name>
</gene>
<keyword evidence="3" id="KW-0175">Coiled coil</keyword>
<dbReference type="Pfam" id="PF13432">
    <property type="entry name" value="TPR_16"/>
    <property type="match status" value="1"/>
</dbReference>
<accession>A0A427YX09</accession>
<reference evidence="5 6" key="1">
    <citation type="submission" date="2018-11" db="EMBL/GenBank/DDBJ databases">
        <title>Genome sequence of Saitozyma podzolica DSM 27192.</title>
        <authorList>
            <person name="Aliyu H."/>
            <person name="Gorte O."/>
            <person name="Ochsenreither K."/>
        </authorList>
    </citation>
    <scope>NUCLEOTIDE SEQUENCE [LARGE SCALE GENOMIC DNA]</scope>
    <source>
        <strain evidence="5 6">DSM 27192</strain>
    </source>
</reference>
<dbReference type="SUPFAM" id="SSF48452">
    <property type="entry name" value="TPR-like"/>
    <property type="match status" value="2"/>
</dbReference>
<feature type="compositionally biased region" description="Basic and acidic residues" evidence="4">
    <location>
        <begin position="987"/>
        <end position="999"/>
    </location>
</feature>
<keyword evidence="2" id="KW-0802">TPR repeat</keyword>
<dbReference type="AlphaFoldDB" id="A0A427YX09"/>
<dbReference type="GO" id="GO:0006355">
    <property type="term" value="P:regulation of DNA-templated transcription"/>
    <property type="evidence" value="ECO:0007669"/>
    <property type="project" value="InterPro"/>
</dbReference>
<dbReference type="InterPro" id="IPR019734">
    <property type="entry name" value="TPR_rpt"/>
</dbReference>
<dbReference type="PANTHER" id="PTHR14027:SF2">
    <property type="entry name" value="RNA POLYMERASE-ASSOCIATED PROTEIN CTR9 HOMOLOG"/>
    <property type="match status" value="1"/>
</dbReference>
<feature type="compositionally biased region" description="Basic residues" evidence="4">
    <location>
        <begin position="1018"/>
        <end position="1035"/>
    </location>
</feature>
<dbReference type="STRING" id="1890683.A0A427YX09"/>
<proteinExistence type="predicted"/>
<dbReference type="GO" id="GO:0000993">
    <property type="term" value="F:RNA polymerase II complex binding"/>
    <property type="evidence" value="ECO:0007669"/>
    <property type="project" value="TreeGrafter"/>
</dbReference>
<evidence type="ECO:0000256" key="2">
    <source>
        <dbReference type="ARBA" id="ARBA00022803"/>
    </source>
</evidence>
<evidence type="ECO:0000313" key="6">
    <source>
        <dbReference type="Proteomes" id="UP000279259"/>
    </source>
</evidence>
<sequence>MAEELPQSRVVVIVGQGGIQTDLDLDSLGDAEIADAIPYMLADYSAECKDWTLVAWEHWKQGRFQRAQELLGKGIQFFAPGPGRQPDFVALVNLHAMVAHLHLAMARTAPRAILPHAKYDQIPAGTLTKENHYVEAAMNLNKADSALQASGAGQEDEPVSLLMGKVILHLARGNPNLAHPLVERLLGRQPNNLIALTAQARLQFARRLHEAALATYQKLLSLSPDMNPDPRIGLGLCFWVLGDRVKARAAWERSLVRNPSSWVSLLLLGLAALNTAREPSVSREDRLKLESEGVAYVQRAFKLNNKSSAAAIALASVSGQGGQIPVASKLAERAIQYSDNKRHTILANAERGRLGFVAGDVADAGPYIAAAKGEDAAGVNIMAELTLGQIAIKNGNLREALNFIEQTAKRLNGKGPLEYTVLHASLLAYPHPGMQEDELARNRATSRAMLSEVHSLVANASTDEDWARLRGVGQDADIFLDLAKMWQDESLEKAIGAYQTAISIADDPEIVDLRAIKMSSNLGALFELQGNVETAERMYQEAIQRLSGETGKDAEVMRTLLAFNLGRANEDGGDVVAASKWFRDVLRQHPEHTESKVRLAALAAAAGRNVDAHNLLKECLKSDEANLSLRAVYSHFLISIGSYKEALAFTTQTLKYDRADVWTYCALGWLHFTLGREAKSSQEVAERTKQYLRSAEAYERALSIDHNCAMAAQGLAIALAEDTLALKPQGATVTPVDEAKSRIRLAGQALSVFSRLNDSLADGSVNVNIGHCYFARGEEEKAIQAYEAASNTMKGRNVSVLLYLARAWYAYATRQSNYSAMAKALSYCQQAMHIQPSDRAILYNIAMIQQKAAEMLLALEPSKRTLDELKAALEQAQQAANTFRALADDQTRPLPYDTDLADQRARYGDGLLRKAPEQLARQEAYEGEAATRVEEARRLRAEEQEKIRAAEAKRLEEMAAKNAELAERRRLEQERTRVTQEEMYQSRMEEEAKKANKAEARKRKKEAGEEGEEGEVKPRKRKEGAKKGRKGRKVRSKSEISTASERGESEEDEARSSGAEDMDVDGEERVKLSPEEEARRKAEKAKNTLAMLKARKKKTRKEDPDEDEDVGQARKGGKQFKSKAFIEDSDDEDEDEDEAPAKEEDANGGGSPGEGTPADDTPAVRDPDEDEDDE</sequence>